<feature type="transmembrane region" description="Helical" evidence="7">
    <location>
        <begin position="190"/>
        <end position="209"/>
    </location>
</feature>
<evidence type="ECO:0000256" key="4">
    <source>
        <dbReference type="ARBA" id="ARBA00022692"/>
    </source>
</evidence>
<feature type="transmembrane region" description="Helical" evidence="7">
    <location>
        <begin position="344"/>
        <end position="360"/>
    </location>
</feature>
<name>A0A3G3K3Y3_9BACL</name>
<evidence type="ECO:0000256" key="3">
    <source>
        <dbReference type="ARBA" id="ARBA00022475"/>
    </source>
</evidence>
<dbReference type="AlphaFoldDB" id="A0A3G3K3Y3"/>
<dbReference type="Proteomes" id="UP000269097">
    <property type="component" value="Chromosome"/>
</dbReference>
<keyword evidence="4 7" id="KW-0812">Transmembrane</keyword>
<dbReference type="PANTHER" id="PTHR42925">
    <property type="entry name" value="MULTIDRUG AND TOXIN EFFLUX PROTEIN MATE FAMILY"/>
    <property type="match status" value="1"/>
</dbReference>
<evidence type="ECO:0000256" key="1">
    <source>
        <dbReference type="ARBA" id="ARBA00004651"/>
    </source>
</evidence>
<accession>A0A3G3K3Y3</accession>
<comment type="subcellular location">
    <subcellularLocation>
        <location evidence="1">Cell membrane</location>
        <topology evidence="1">Multi-pass membrane protein</topology>
    </subcellularLocation>
</comment>
<dbReference type="GO" id="GO:0042910">
    <property type="term" value="F:xenobiotic transmembrane transporter activity"/>
    <property type="evidence" value="ECO:0007669"/>
    <property type="project" value="InterPro"/>
</dbReference>
<evidence type="ECO:0000256" key="7">
    <source>
        <dbReference type="SAM" id="Phobius"/>
    </source>
</evidence>
<evidence type="ECO:0000256" key="2">
    <source>
        <dbReference type="ARBA" id="ARBA00022448"/>
    </source>
</evidence>
<evidence type="ECO:0000313" key="9">
    <source>
        <dbReference type="Proteomes" id="UP000269097"/>
    </source>
</evidence>
<dbReference type="NCBIfam" id="TIGR00797">
    <property type="entry name" value="matE"/>
    <property type="match status" value="1"/>
</dbReference>
<feature type="transmembrane region" description="Helical" evidence="7">
    <location>
        <begin position="50"/>
        <end position="69"/>
    </location>
</feature>
<feature type="transmembrane region" description="Helical" evidence="7">
    <location>
        <begin position="278"/>
        <end position="301"/>
    </location>
</feature>
<feature type="transmembrane region" description="Helical" evidence="7">
    <location>
        <begin position="313"/>
        <end position="332"/>
    </location>
</feature>
<evidence type="ECO:0000256" key="5">
    <source>
        <dbReference type="ARBA" id="ARBA00022989"/>
    </source>
</evidence>
<feature type="transmembrane region" description="Helical" evidence="7">
    <location>
        <begin position="159"/>
        <end position="178"/>
    </location>
</feature>
<keyword evidence="6 7" id="KW-0472">Membrane</keyword>
<feature type="transmembrane region" description="Helical" evidence="7">
    <location>
        <begin position="81"/>
        <end position="104"/>
    </location>
</feature>
<organism evidence="8 9">
    <name type="scientific">Cohnella candidum</name>
    <dbReference type="NCBI Taxonomy" id="2674991"/>
    <lineage>
        <taxon>Bacteria</taxon>
        <taxon>Bacillati</taxon>
        <taxon>Bacillota</taxon>
        <taxon>Bacilli</taxon>
        <taxon>Bacillales</taxon>
        <taxon>Paenibacillaceae</taxon>
        <taxon>Cohnella</taxon>
    </lineage>
</organism>
<dbReference type="GO" id="GO:0015297">
    <property type="term" value="F:antiporter activity"/>
    <property type="evidence" value="ECO:0007669"/>
    <property type="project" value="InterPro"/>
</dbReference>
<dbReference type="EMBL" id="CP033433">
    <property type="protein sequence ID" value="AYQ75226.1"/>
    <property type="molecule type" value="Genomic_DNA"/>
</dbReference>
<dbReference type="InterPro" id="IPR048279">
    <property type="entry name" value="MdtK-like"/>
</dbReference>
<evidence type="ECO:0000313" key="8">
    <source>
        <dbReference type="EMBL" id="AYQ75226.1"/>
    </source>
</evidence>
<proteinExistence type="predicted"/>
<dbReference type="GO" id="GO:0005886">
    <property type="term" value="C:plasma membrane"/>
    <property type="evidence" value="ECO:0007669"/>
    <property type="project" value="UniProtKB-SubCell"/>
</dbReference>
<reference evidence="8 9" key="1">
    <citation type="submission" date="2018-10" db="EMBL/GenBank/DDBJ databases">
        <title>Genome Sequence of Cohnella sp.</title>
        <authorList>
            <person name="Srinivasan S."/>
            <person name="Kim M.K."/>
        </authorList>
    </citation>
    <scope>NUCLEOTIDE SEQUENCE [LARGE SCALE GENOMIC DNA]</scope>
    <source>
        <strain evidence="8 9">18JY8-7</strain>
    </source>
</reference>
<protein>
    <submittedName>
        <fullName evidence="8">MATE family efflux transporter</fullName>
    </submittedName>
</protein>
<evidence type="ECO:0000256" key="6">
    <source>
        <dbReference type="ARBA" id="ARBA00023136"/>
    </source>
</evidence>
<dbReference type="PIRSF" id="PIRSF006603">
    <property type="entry name" value="DinF"/>
    <property type="match status" value="1"/>
</dbReference>
<keyword evidence="5 7" id="KW-1133">Transmembrane helix</keyword>
<gene>
    <name evidence="8" type="ORF">EAV92_23355</name>
</gene>
<dbReference type="InterPro" id="IPR047135">
    <property type="entry name" value="YsiQ"/>
</dbReference>
<keyword evidence="9" id="KW-1185">Reference proteome</keyword>
<keyword evidence="2" id="KW-0813">Transport</keyword>
<feature type="transmembrane region" description="Helical" evidence="7">
    <location>
        <begin position="124"/>
        <end position="147"/>
    </location>
</feature>
<dbReference type="RefSeq" id="WP_123043307.1">
    <property type="nucleotide sequence ID" value="NZ_CP033433.1"/>
</dbReference>
<dbReference type="PANTHER" id="PTHR42925:SF2">
    <property type="entry name" value="NA+ DRIVEN MULTIDRUG EFFLUX PUMP"/>
    <property type="match status" value="1"/>
</dbReference>
<dbReference type="CDD" id="cd13134">
    <property type="entry name" value="MATE_like_8"/>
    <property type="match status" value="1"/>
</dbReference>
<dbReference type="Pfam" id="PF01554">
    <property type="entry name" value="MatE"/>
    <property type="match status" value="2"/>
</dbReference>
<dbReference type="InterPro" id="IPR002528">
    <property type="entry name" value="MATE_fam"/>
</dbReference>
<dbReference type="KEGG" id="coh:EAV92_23355"/>
<sequence>MDLKKLSLWRLVWPIMIELFLQFMIGTADTLMVSRISDDAVAVVGLSNQFFQAVIMLFALVTGGAGIIISQKLGGGKEKDARVVAAMCFSNTVGFGVLVSVVLAGGSGWVAAALQTPDQLKDMASGYIGIVGGGTLWMAAVMALSTVIRSTGNTKGPMLVAIGMNLVHIAGNYGFIFGELGLPKLGLTGVAISTVSSRVLALIALYLIYRRSFSAPIRIQDYVRFDFPLLKEVARLGLPMALSSASWTVSQVTIYSMVATMGTEQLAARTYLNTMESFCFTAGWAFAMAVQIQVAAFFGAGDHERAFKSAYKALFWGEVVVIANSLVLFAFGKQLLSLFTDNPDIIRIGVGILVCDLILQPLKMANMPINNSLNAVGDTRYVMIVSMISMWAVAVGGTYTFGIAFGWLVYGVYAAMITDEAIRAILVNRRWFRRKYLPKERLAHDKLAAGNISG</sequence>
<feature type="transmembrane region" description="Helical" evidence="7">
    <location>
        <begin position="7"/>
        <end position="25"/>
    </location>
</feature>
<keyword evidence="3" id="KW-1003">Cell membrane</keyword>